<dbReference type="GO" id="GO:0009423">
    <property type="term" value="P:chorismate biosynthetic process"/>
    <property type="evidence" value="ECO:0007669"/>
    <property type="project" value="TreeGrafter"/>
</dbReference>
<dbReference type="InterPro" id="IPR013708">
    <property type="entry name" value="Shikimate_DH-bd_N"/>
</dbReference>
<evidence type="ECO:0000259" key="4">
    <source>
        <dbReference type="Pfam" id="PF01488"/>
    </source>
</evidence>
<dbReference type="InterPro" id="IPR027417">
    <property type="entry name" value="P-loop_NTPase"/>
</dbReference>
<sequence length="847" mass="92023">MARKTLGATSSGSPTPPSDPQNNATQSLLDAVASIVGRDGGSLHVSTATSGIVERTRQEELREQDASILLLGIRGTGKTSLGVLAASCIGFRLVDADQNFYQATGLSRAVYASTFGFEEYRTRELALMRSLLQENLSRCIIVCGPGSAEGTGQELLKEFKQKHHIIYIMRDPEEVDRYLHTNDATKISRLSQLISPSYRSLSNFEFYNLSEPADSHAEAASAGVQLPVHPSLVLKHVEQDFLRLVHGIRSQSSRPRILQARHSLSFLSPESKPFTYALVIPLERVMDVALQLRSTDLIVDALELVIDLDVLLPNGKLFDHMVATTITKQYYTLRRNVRLPVIFHVQLPRLTRLSLPSAADIPPVYFEILLHGLRLAPEYLTLDLNSDPVVAQSLIARKVSTKIIGQFFDQAPVDGAWDSPFRLQLLERADDWGCDLAQAASVSRLPLIAYNAGRAGRRSCSLNSILTPVTHTLLGSGPGASNDWLLTVQEAQNALYASFTLDALVFGIFGSAASSSMSPVMQNAAFRFCGMPHEYRMFQSSSLRDLEGIVHDPNFGGLSISAPFKKEIISVLNYVSPEAQAIGAVNTLIPLRSQSLDSLVDRNRAGPVVALFGDNTDWIGIHTCIRHSLSPVNAVKSRTTALILGAGGMAQAAVYAAIRLGVQTVFIYNRTLANAETLVAQFDGKSFSVHNIDLVRATQGSSPQKSGADTPANPKTTPVRVCAIPSMDEPWPAGIDPPTIVISCIARVSEDGQQPPGIVLPDAWLTSPTGGVVIELAYNPIDTPLIQQIRSLSKRGWIPVHGLQVLPEQGIAQFELFTGRKAPQHVMRAQVAQHVEAASKGQLPEIA</sequence>
<name>A0AA38RF91_9PEZI</name>
<dbReference type="Pfam" id="PF01487">
    <property type="entry name" value="DHquinase_I"/>
    <property type="match status" value="2"/>
</dbReference>
<evidence type="ECO:0000256" key="2">
    <source>
        <dbReference type="ARBA" id="ARBA00009349"/>
    </source>
</evidence>
<dbReference type="Pfam" id="PF08501">
    <property type="entry name" value="Shikimate_dh_N"/>
    <property type="match status" value="1"/>
</dbReference>
<comment type="similarity">
    <text evidence="1">In the 2nd section; belongs to the type-I 3-dehydroquinase family.</text>
</comment>
<dbReference type="EMBL" id="JANBVO010000016">
    <property type="protein sequence ID" value="KAJ9144647.1"/>
    <property type="molecule type" value="Genomic_DNA"/>
</dbReference>
<dbReference type="AlphaFoldDB" id="A0AA38RF91"/>
<dbReference type="Proteomes" id="UP001174694">
    <property type="component" value="Unassembled WGS sequence"/>
</dbReference>
<dbReference type="Gene3D" id="3.40.50.10860">
    <property type="entry name" value="Leucine Dehydrogenase, chain A, domain 1"/>
    <property type="match status" value="1"/>
</dbReference>
<dbReference type="InterPro" id="IPR046346">
    <property type="entry name" value="Aminoacid_DH-like_N_sf"/>
</dbReference>
<dbReference type="PANTHER" id="PTHR21090">
    <property type="entry name" value="AROM/DEHYDROQUINATE SYNTHASE"/>
    <property type="match status" value="1"/>
</dbReference>
<feature type="domain" description="Shikimate dehydrogenase substrate binding N-terminal" evidence="5">
    <location>
        <begin position="508"/>
        <end position="588"/>
    </location>
</feature>
<keyword evidence="8" id="KW-1185">Reference proteome</keyword>
<dbReference type="Gene3D" id="3.40.50.720">
    <property type="entry name" value="NAD(P)-binding Rossmann-like Domain"/>
    <property type="match status" value="1"/>
</dbReference>
<dbReference type="PANTHER" id="PTHR21090:SF27">
    <property type="entry name" value="QUINATE REPRESSOR PROTEIN"/>
    <property type="match status" value="1"/>
</dbReference>
<dbReference type="Gene3D" id="3.40.50.300">
    <property type="entry name" value="P-loop containing nucleotide triphosphate hydrolases"/>
    <property type="match status" value="1"/>
</dbReference>
<dbReference type="Pfam" id="PF18317">
    <property type="entry name" value="SDH_C"/>
    <property type="match status" value="1"/>
</dbReference>
<evidence type="ECO:0000259" key="5">
    <source>
        <dbReference type="Pfam" id="PF08501"/>
    </source>
</evidence>
<dbReference type="GO" id="GO:0003855">
    <property type="term" value="F:3-dehydroquinate dehydratase activity"/>
    <property type="evidence" value="ECO:0007669"/>
    <property type="project" value="InterPro"/>
</dbReference>
<dbReference type="InterPro" id="IPR013785">
    <property type="entry name" value="Aldolase_TIM"/>
</dbReference>
<evidence type="ECO:0000313" key="7">
    <source>
        <dbReference type="EMBL" id="KAJ9144647.1"/>
    </source>
</evidence>
<dbReference type="CDD" id="cd01065">
    <property type="entry name" value="NAD_bind_Shikimate_DH"/>
    <property type="match status" value="1"/>
</dbReference>
<dbReference type="CDD" id="cd00502">
    <property type="entry name" value="DHQase_I"/>
    <property type="match status" value="1"/>
</dbReference>
<dbReference type="Gene3D" id="3.20.20.70">
    <property type="entry name" value="Aldolase class I"/>
    <property type="match status" value="1"/>
</dbReference>
<dbReference type="Pfam" id="PF01488">
    <property type="entry name" value="Shikimate_DH"/>
    <property type="match status" value="1"/>
</dbReference>
<gene>
    <name evidence="7" type="ORF">NKR23_g5802</name>
</gene>
<comment type="similarity">
    <text evidence="2">In the N-terminal section; belongs to the shikimate kinase family.</text>
</comment>
<evidence type="ECO:0000256" key="1">
    <source>
        <dbReference type="ARBA" id="ARBA00006477"/>
    </source>
</evidence>
<evidence type="ECO:0000313" key="8">
    <source>
        <dbReference type="Proteomes" id="UP001174694"/>
    </source>
</evidence>
<feature type="domain" description="SDH C-terminal" evidence="6">
    <location>
        <begin position="802"/>
        <end position="831"/>
    </location>
</feature>
<dbReference type="GO" id="GO:0003866">
    <property type="term" value="F:3-phosphoshikimate 1-carboxyvinyltransferase activity"/>
    <property type="evidence" value="ECO:0007669"/>
    <property type="project" value="TreeGrafter"/>
</dbReference>
<evidence type="ECO:0000256" key="3">
    <source>
        <dbReference type="SAM" id="MobiDB-lite"/>
    </source>
</evidence>
<dbReference type="SUPFAM" id="SSF51735">
    <property type="entry name" value="NAD(P)-binding Rossmann-fold domains"/>
    <property type="match status" value="1"/>
</dbReference>
<feature type="domain" description="Quinate/shikimate 5-dehydrogenase/glutamyl-tRNA reductase" evidence="4">
    <location>
        <begin position="638"/>
        <end position="693"/>
    </location>
</feature>
<comment type="caution">
    <text evidence="7">The sequence shown here is derived from an EMBL/GenBank/DDBJ whole genome shotgun (WGS) entry which is preliminary data.</text>
</comment>
<proteinExistence type="inferred from homology"/>
<dbReference type="SUPFAM" id="SSF53223">
    <property type="entry name" value="Aminoacid dehydrogenase-like, N-terminal domain"/>
    <property type="match status" value="1"/>
</dbReference>
<accession>A0AA38RF91</accession>
<dbReference type="InterPro" id="IPR001381">
    <property type="entry name" value="DHquinase_I"/>
</dbReference>
<dbReference type="InterPro" id="IPR036291">
    <property type="entry name" value="NAD(P)-bd_dom_sf"/>
</dbReference>
<feature type="region of interest" description="Disordered" evidence="3">
    <location>
        <begin position="1"/>
        <end position="24"/>
    </location>
</feature>
<dbReference type="Pfam" id="PF01202">
    <property type="entry name" value="SKI"/>
    <property type="match status" value="1"/>
</dbReference>
<dbReference type="InterPro" id="IPR006151">
    <property type="entry name" value="Shikm_DH/Glu-tRNA_Rdtase"/>
</dbReference>
<dbReference type="GO" id="GO:0004764">
    <property type="term" value="F:shikimate 3-dehydrogenase (NADP+) activity"/>
    <property type="evidence" value="ECO:0007669"/>
    <property type="project" value="InterPro"/>
</dbReference>
<evidence type="ECO:0000259" key="6">
    <source>
        <dbReference type="Pfam" id="PF18317"/>
    </source>
</evidence>
<dbReference type="InterPro" id="IPR031322">
    <property type="entry name" value="Shikimate/glucono_kinase"/>
</dbReference>
<reference evidence="7" key="1">
    <citation type="submission" date="2022-07" db="EMBL/GenBank/DDBJ databases">
        <title>Fungi with potential for degradation of polypropylene.</title>
        <authorList>
            <person name="Gostincar C."/>
        </authorList>
    </citation>
    <scope>NUCLEOTIDE SEQUENCE</scope>
    <source>
        <strain evidence="7">EXF-13308</strain>
    </source>
</reference>
<dbReference type="InterPro" id="IPR041121">
    <property type="entry name" value="SDH_C"/>
</dbReference>
<dbReference type="SUPFAM" id="SSF52540">
    <property type="entry name" value="P-loop containing nucleoside triphosphate hydrolases"/>
    <property type="match status" value="1"/>
</dbReference>
<protein>
    <submittedName>
        <fullName evidence="7">Quinate repressor protein</fullName>
    </submittedName>
</protein>
<organism evidence="7 8">
    <name type="scientific">Pleurostoma richardsiae</name>
    <dbReference type="NCBI Taxonomy" id="41990"/>
    <lineage>
        <taxon>Eukaryota</taxon>
        <taxon>Fungi</taxon>
        <taxon>Dikarya</taxon>
        <taxon>Ascomycota</taxon>
        <taxon>Pezizomycotina</taxon>
        <taxon>Sordariomycetes</taxon>
        <taxon>Sordariomycetidae</taxon>
        <taxon>Calosphaeriales</taxon>
        <taxon>Pleurostomataceae</taxon>
        <taxon>Pleurostoma</taxon>
    </lineage>
</organism>